<evidence type="ECO:0000313" key="3">
    <source>
        <dbReference type="Proteomes" id="UP000011625"/>
    </source>
</evidence>
<dbReference type="PATRIC" id="fig|1227456.3.peg.3354"/>
<dbReference type="AlphaFoldDB" id="M0MZN8"/>
<dbReference type="Proteomes" id="UP000011625">
    <property type="component" value="Unassembled WGS sequence"/>
</dbReference>
<dbReference type="InterPro" id="IPR009078">
    <property type="entry name" value="Ferritin-like_SF"/>
</dbReference>
<proteinExistence type="predicted"/>
<evidence type="ECO:0000313" key="2">
    <source>
        <dbReference type="EMBL" id="EMA49890.1"/>
    </source>
</evidence>
<dbReference type="RefSeq" id="WP_005045243.1">
    <property type="nucleotide sequence ID" value="NZ_AOME01000076.1"/>
</dbReference>
<keyword evidence="3" id="KW-1185">Reference proteome</keyword>
<accession>M0MZN8</accession>
<sequence>MDGETLIDDVRDAKATRLDRLGGTKWLLAATGADLETERVLRVATESETAAAETFEQWADDEGSDRAREAFASVAALERDHAARVADHLDGDPESETDSGPDAAPGALHEHLRGLDDTAERVGAGLVGRPLVSDRTTVQIVSFFVNEADERRADLFRELRSETGDLLDEGAAVLDGVCGADDDWERARGAATATIDVAYDEFAGDLDAMGLDPRSIC</sequence>
<organism evidence="2 3">
    <name type="scientific">Halococcus salifodinae DSM 8989</name>
    <dbReference type="NCBI Taxonomy" id="1227456"/>
    <lineage>
        <taxon>Archaea</taxon>
        <taxon>Methanobacteriati</taxon>
        <taxon>Methanobacteriota</taxon>
        <taxon>Stenosarchaea group</taxon>
        <taxon>Halobacteria</taxon>
        <taxon>Halobacteriales</taxon>
        <taxon>Halococcaceae</taxon>
        <taxon>Halococcus</taxon>
    </lineage>
</organism>
<dbReference type="OrthoDB" id="306160at2157"/>
<comment type="caution">
    <text evidence="2">The sequence shown here is derived from an EMBL/GenBank/DDBJ whole genome shotgun (WGS) entry which is preliminary data.</text>
</comment>
<dbReference type="SUPFAM" id="SSF47240">
    <property type="entry name" value="Ferritin-like"/>
    <property type="match status" value="1"/>
</dbReference>
<reference evidence="2 3" key="1">
    <citation type="journal article" date="2014" name="PLoS Genet.">
        <title>Phylogenetically driven sequencing of extremely halophilic archaea reveals strategies for static and dynamic osmo-response.</title>
        <authorList>
            <person name="Becker E.A."/>
            <person name="Seitzer P.M."/>
            <person name="Tritt A."/>
            <person name="Larsen D."/>
            <person name="Krusor M."/>
            <person name="Yao A.I."/>
            <person name="Wu D."/>
            <person name="Madern D."/>
            <person name="Eisen J.A."/>
            <person name="Darling A.E."/>
            <person name="Facciotti M.T."/>
        </authorList>
    </citation>
    <scope>NUCLEOTIDE SEQUENCE [LARGE SCALE GENOMIC DNA]</scope>
    <source>
        <strain evidence="2 3">DSM 8989</strain>
    </source>
</reference>
<dbReference type="EMBL" id="AOME01000076">
    <property type="protein sequence ID" value="EMA49890.1"/>
    <property type="molecule type" value="Genomic_DNA"/>
</dbReference>
<name>M0MZN8_9EURY</name>
<dbReference type="STRING" id="1227456.C450_16495"/>
<evidence type="ECO:0008006" key="4">
    <source>
        <dbReference type="Google" id="ProtNLM"/>
    </source>
</evidence>
<feature type="region of interest" description="Disordered" evidence="1">
    <location>
        <begin position="88"/>
        <end position="107"/>
    </location>
</feature>
<gene>
    <name evidence="2" type="ORF">C450_16495</name>
</gene>
<protein>
    <recommendedName>
        <fullName evidence="4">Transcription anti-termination factor</fullName>
    </recommendedName>
</protein>
<evidence type="ECO:0000256" key="1">
    <source>
        <dbReference type="SAM" id="MobiDB-lite"/>
    </source>
</evidence>